<evidence type="ECO:0000313" key="1">
    <source>
        <dbReference type="EMBL" id="CAH2008672.1"/>
    </source>
</evidence>
<dbReference type="EMBL" id="CAKOFQ010007827">
    <property type="protein sequence ID" value="CAH2008672.1"/>
    <property type="molecule type" value="Genomic_DNA"/>
</dbReference>
<keyword evidence="2" id="KW-1185">Reference proteome</keyword>
<name>A0A9P0Q4L3_ACAOB</name>
<proteinExistence type="predicted"/>
<protein>
    <submittedName>
        <fullName evidence="1">Uncharacterized protein</fullName>
    </submittedName>
</protein>
<reference evidence="1" key="1">
    <citation type="submission" date="2022-03" db="EMBL/GenBank/DDBJ databases">
        <authorList>
            <person name="Sayadi A."/>
        </authorList>
    </citation>
    <scope>NUCLEOTIDE SEQUENCE</scope>
</reference>
<comment type="caution">
    <text evidence="1">The sequence shown here is derived from an EMBL/GenBank/DDBJ whole genome shotgun (WGS) entry which is preliminary data.</text>
</comment>
<organism evidence="1 2">
    <name type="scientific">Acanthoscelides obtectus</name>
    <name type="common">Bean weevil</name>
    <name type="synonym">Bruchus obtectus</name>
    <dbReference type="NCBI Taxonomy" id="200917"/>
    <lineage>
        <taxon>Eukaryota</taxon>
        <taxon>Metazoa</taxon>
        <taxon>Ecdysozoa</taxon>
        <taxon>Arthropoda</taxon>
        <taxon>Hexapoda</taxon>
        <taxon>Insecta</taxon>
        <taxon>Pterygota</taxon>
        <taxon>Neoptera</taxon>
        <taxon>Endopterygota</taxon>
        <taxon>Coleoptera</taxon>
        <taxon>Polyphaga</taxon>
        <taxon>Cucujiformia</taxon>
        <taxon>Chrysomeloidea</taxon>
        <taxon>Chrysomelidae</taxon>
        <taxon>Bruchinae</taxon>
        <taxon>Bruchini</taxon>
        <taxon>Acanthoscelides</taxon>
    </lineage>
</organism>
<dbReference type="AlphaFoldDB" id="A0A9P0Q4L3"/>
<gene>
    <name evidence="1" type="ORF">ACAOBT_LOCUS30396</name>
</gene>
<dbReference type="OrthoDB" id="3026777at2759"/>
<evidence type="ECO:0000313" key="2">
    <source>
        <dbReference type="Proteomes" id="UP001152888"/>
    </source>
</evidence>
<accession>A0A9P0Q4L3</accession>
<sequence>MLGDDFSKFLSLLCHHKGHHRETGFGRLVIMHRIKHPSCLLLSMPRSEPNVF</sequence>
<dbReference type="Proteomes" id="UP001152888">
    <property type="component" value="Unassembled WGS sequence"/>
</dbReference>